<evidence type="ECO:0000256" key="3">
    <source>
        <dbReference type="ARBA" id="ARBA00023125"/>
    </source>
</evidence>
<reference evidence="7 8" key="1">
    <citation type="submission" date="2019-07" db="EMBL/GenBank/DDBJ databases">
        <title>The draft genome sequence of Aquimarina algiphila M91.</title>
        <authorList>
            <person name="Meng X."/>
        </authorList>
    </citation>
    <scope>NUCLEOTIDE SEQUENCE [LARGE SCALE GENOMIC DNA]</scope>
    <source>
        <strain evidence="7 8">M91</strain>
    </source>
</reference>
<evidence type="ECO:0000259" key="6">
    <source>
        <dbReference type="Pfam" id="PF01609"/>
    </source>
</evidence>
<dbReference type="GO" id="GO:0006313">
    <property type="term" value="P:DNA transposition"/>
    <property type="evidence" value="ECO:0007669"/>
    <property type="project" value="InterPro"/>
</dbReference>
<organism evidence="7 8">
    <name type="scientific">Aquimarina algiphila</name>
    <dbReference type="NCBI Taxonomy" id="2047982"/>
    <lineage>
        <taxon>Bacteria</taxon>
        <taxon>Pseudomonadati</taxon>
        <taxon>Bacteroidota</taxon>
        <taxon>Flavobacteriia</taxon>
        <taxon>Flavobacteriales</taxon>
        <taxon>Flavobacteriaceae</taxon>
        <taxon>Aquimarina</taxon>
    </lineage>
</organism>
<keyword evidence="3" id="KW-0238">DNA-binding</keyword>
<keyword evidence="8" id="KW-1185">Reference proteome</keyword>
<dbReference type="Pfam" id="PF01609">
    <property type="entry name" value="DDE_Tnp_1"/>
    <property type="match status" value="1"/>
</dbReference>
<dbReference type="OrthoDB" id="7327264at2"/>
<sequence>MKVSEVLNYIPKDELEKLSLDYKVDYQIKKLDGQTMFQLLLFSMLNVKQNSLRVMEEFYHSLAFKSIANTSFKGVRYNSIRDRLVSITPDYFEAIFNSCLLKFQKKYLKKKHNIISFDSTLVAVSSKLLKQGMRINKKGSKKYVKFSMAFSNIPLHSEIFMQQRFVSEDFALKELINQCSFSHNNILVFDRGVQSRATFDDFNKSNLIFVTRLNNYTRFEIIKELKIKENETDRLLIEQDLEVSLFNKHNKKTISYLRLIITKEKQNGEVFYFLSNSKEFTSKEIVEIYKQRWEIEVFFKFIKQNLNFNHLLSRTTNGIKVIMYMTLIIAILITVYKKLNNLKGYKIPKLKFANELEVLIIKDIILKCGGDPNKINEIINST</sequence>
<evidence type="ECO:0000256" key="5">
    <source>
        <dbReference type="SAM" id="Phobius"/>
    </source>
</evidence>
<gene>
    <name evidence="7" type="ORF">FOF46_07290</name>
</gene>
<dbReference type="Proteomes" id="UP000318833">
    <property type="component" value="Unassembled WGS sequence"/>
</dbReference>
<keyword evidence="5" id="KW-1133">Transmembrane helix</keyword>
<dbReference type="EMBL" id="VLNR01000011">
    <property type="protein sequence ID" value="TSE09811.1"/>
    <property type="molecule type" value="Genomic_DNA"/>
</dbReference>
<dbReference type="InterPro" id="IPR012337">
    <property type="entry name" value="RNaseH-like_sf"/>
</dbReference>
<accession>A0A554VN71</accession>
<evidence type="ECO:0000313" key="8">
    <source>
        <dbReference type="Proteomes" id="UP000318833"/>
    </source>
</evidence>
<keyword evidence="2" id="KW-0815">Transposition</keyword>
<dbReference type="GO" id="GO:0004803">
    <property type="term" value="F:transposase activity"/>
    <property type="evidence" value="ECO:0007669"/>
    <property type="project" value="InterPro"/>
</dbReference>
<dbReference type="RefSeq" id="WP_143915990.1">
    <property type="nucleotide sequence ID" value="NZ_CANMIK010000145.1"/>
</dbReference>
<keyword evidence="4" id="KW-0233">DNA recombination</keyword>
<dbReference type="InterPro" id="IPR002559">
    <property type="entry name" value="Transposase_11"/>
</dbReference>
<dbReference type="NCBIfam" id="NF033592">
    <property type="entry name" value="transpos_IS4_1"/>
    <property type="match status" value="1"/>
</dbReference>
<dbReference type="AlphaFoldDB" id="A0A554VN71"/>
<name>A0A554VN71_9FLAO</name>
<comment type="caution">
    <text evidence="7">The sequence shown here is derived from an EMBL/GenBank/DDBJ whole genome shotgun (WGS) entry which is preliminary data.</text>
</comment>
<keyword evidence="5" id="KW-0472">Membrane</keyword>
<feature type="transmembrane region" description="Helical" evidence="5">
    <location>
        <begin position="321"/>
        <end position="339"/>
    </location>
</feature>
<dbReference type="GO" id="GO:0003677">
    <property type="term" value="F:DNA binding"/>
    <property type="evidence" value="ECO:0007669"/>
    <property type="project" value="UniProtKB-KW"/>
</dbReference>
<evidence type="ECO:0000313" key="7">
    <source>
        <dbReference type="EMBL" id="TSE09811.1"/>
    </source>
</evidence>
<dbReference type="SUPFAM" id="SSF53098">
    <property type="entry name" value="Ribonuclease H-like"/>
    <property type="match status" value="1"/>
</dbReference>
<dbReference type="PANTHER" id="PTHR33258:SF1">
    <property type="entry name" value="TRANSPOSASE INSL FOR INSERTION SEQUENCE ELEMENT IS186A-RELATED"/>
    <property type="match status" value="1"/>
</dbReference>
<protein>
    <submittedName>
        <fullName evidence="7">IS4 family transposase</fullName>
    </submittedName>
</protein>
<dbReference type="InterPro" id="IPR047952">
    <property type="entry name" value="Transpos_IS4"/>
</dbReference>
<comment type="similarity">
    <text evidence="1">Belongs to the transposase 11 family.</text>
</comment>
<keyword evidence="5" id="KW-0812">Transmembrane</keyword>
<proteinExistence type="inferred from homology"/>
<dbReference type="Gene3D" id="3.90.350.10">
    <property type="entry name" value="Transposase Inhibitor Protein From Tn5, Chain A, domain 1"/>
    <property type="match status" value="1"/>
</dbReference>
<feature type="domain" description="Transposase IS4-like" evidence="6">
    <location>
        <begin position="110"/>
        <end position="331"/>
    </location>
</feature>
<evidence type="ECO:0000256" key="4">
    <source>
        <dbReference type="ARBA" id="ARBA00023172"/>
    </source>
</evidence>
<dbReference type="PANTHER" id="PTHR33258">
    <property type="entry name" value="TRANSPOSASE INSL FOR INSERTION SEQUENCE ELEMENT IS186A-RELATED"/>
    <property type="match status" value="1"/>
</dbReference>
<evidence type="ECO:0000256" key="2">
    <source>
        <dbReference type="ARBA" id="ARBA00022578"/>
    </source>
</evidence>
<evidence type="ECO:0000256" key="1">
    <source>
        <dbReference type="ARBA" id="ARBA00010075"/>
    </source>
</evidence>